<feature type="signal peptide" evidence="1">
    <location>
        <begin position="1"/>
        <end position="25"/>
    </location>
</feature>
<dbReference type="Proteomes" id="UP001160148">
    <property type="component" value="Unassembled WGS sequence"/>
</dbReference>
<dbReference type="AlphaFoldDB" id="A0AAV0VXX5"/>
<name>A0AAV0VXX5_9HEMI</name>
<evidence type="ECO:0000313" key="2">
    <source>
        <dbReference type="EMBL" id="CAI6347591.1"/>
    </source>
</evidence>
<keyword evidence="3" id="KW-1185">Reference proteome</keyword>
<feature type="chain" id="PRO_5043314617" evidence="1">
    <location>
        <begin position="26"/>
        <end position="67"/>
    </location>
</feature>
<dbReference type="EMBL" id="CARXXK010000001">
    <property type="protein sequence ID" value="CAI6347591.1"/>
    <property type="molecule type" value="Genomic_DNA"/>
</dbReference>
<reference evidence="2 3" key="1">
    <citation type="submission" date="2023-01" db="EMBL/GenBank/DDBJ databases">
        <authorList>
            <person name="Whitehead M."/>
        </authorList>
    </citation>
    <scope>NUCLEOTIDE SEQUENCE [LARGE SCALE GENOMIC DNA]</scope>
</reference>
<keyword evidence="1" id="KW-0732">Signal</keyword>
<proteinExistence type="predicted"/>
<comment type="caution">
    <text evidence="2">The sequence shown here is derived from an EMBL/GenBank/DDBJ whole genome shotgun (WGS) entry which is preliminary data.</text>
</comment>
<evidence type="ECO:0000256" key="1">
    <source>
        <dbReference type="SAM" id="SignalP"/>
    </source>
</evidence>
<accession>A0AAV0VXX5</accession>
<protein>
    <submittedName>
        <fullName evidence="2">Uncharacterized protein</fullName>
    </submittedName>
</protein>
<sequence>MKVKRNFTSGVLLIIATSIMITTDCVNKRGGGPSRSRRAKNSIVSVLTMSPKTFLNWRISNLGSKNY</sequence>
<gene>
    <name evidence="2" type="ORF">MEUPH1_LOCUS4364</name>
</gene>
<organism evidence="2 3">
    <name type="scientific">Macrosiphum euphorbiae</name>
    <name type="common">potato aphid</name>
    <dbReference type="NCBI Taxonomy" id="13131"/>
    <lineage>
        <taxon>Eukaryota</taxon>
        <taxon>Metazoa</taxon>
        <taxon>Ecdysozoa</taxon>
        <taxon>Arthropoda</taxon>
        <taxon>Hexapoda</taxon>
        <taxon>Insecta</taxon>
        <taxon>Pterygota</taxon>
        <taxon>Neoptera</taxon>
        <taxon>Paraneoptera</taxon>
        <taxon>Hemiptera</taxon>
        <taxon>Sternorrhyncha</taxon>
        <taxon>Aphidomorpha</taxon>
        <taxon>Aphidoidea</taxon>
        <taxon>Aphididae</taxon>
        <taxon>Macrosiphini</taxon>
        <taxon>Macrosiphum</taxon>
    </lineage>
</organism>
<evidence type="ECO:0000313" key="3">
    <source>
        <dbReference type="Proteomes" id="UP001160148"/>
    </source>
</evidence>